<dbReference type="InterPro" id="IPR014016">
    <property type="entry name" value="UvrD-like_ATP-bd"/>
</dbReference>
<keyword evidence="3 11" id="KW-0378">Hydrolase</keyword>
<dbReference type="Gene3D" id="3.40.50.300">
    <property type="entry name" value="P-loop containing nucleotide triphosphate hydrolases"/>
    <property type="match status" value="3"/>
</dbReference>
<dbReference type="Pfam" id="PF00580">
    <property type="entry name" value="UvrD-helicase"/>
    <property type="match status" value="1"/>
</dbReference>
<evidence type="ECO:0000256" key="4">
    <source>
        <dbReference type="ARBA" id="ARBA00022806"/>
    </source>
</evidence>
<dbReference type="CDD" id="cd17932">
    <property type="entry name" value="DEXQc_UvrD"/>
    <property type="match status" value="1"/>
</dbReference>
<dbReference type="GO" id="GO:0005524">
    <property type="term" value="F:ATP binding"/>
    <property type="evidence" value="ECO:0007669"/>
    <property type="project" value="UniProtKB-UniRule"/>
</dbReference>
<evidence type="ECO:0000256" key="2">
    <source>
        <dbReference type="ARBA" id="ARBA00022741"/>
    </source>
</evidence>
<dbReference type="PANTHER" id="PTHR11070:SF2">
    <property type="entry name" value="ATP-DEPENDENT DNA HELICASE SRS2"/>
    <property type="match status" value="1"/>
</dbReference>
<dbReference type="GO" id="GO:0033202">
    <property type="term" value="C:DNA helicase complex"/>
    <property type="evidence" value="ECO:0007669"/>
    <property type="project" value="TreeGrafter"/>
</dbReference>
<dbReference type="GO" id="GO:0043138">
    <property type="term" value="F:3'-5' DNA helicase activity"/>
    <property type="evidence" value="ECO:0007669"/>
    <property type="project" value="UniProtKB-EC"/>
</dbReference>
<dbReference type="PROSITE" id="PS51198">
    <property type="entry name" value="UVRD_HELICASE_ATP_BIND"/>
    <property type="match status" value="1"/>
</dbReference>
<dbReference type="GO" id="GO:0003677">
    <property type="term" value="F:DNA binding"/>
    <property type="evidence" value="ECO:0007669"/>
    <property type="project" value="UniProtKB-KW"/>
</dbReference>
<evidence type="ECO:0000256" key="7">
    <source>
        <dbReference type="ARBA" id="ARBA00023235"/>
    </source>
</evidence>
<dbReference type="CDD" id="cd18807">
    <property type="entry name" value="SF1_C_UvrD"/>
    <property type="match status" value="1"/>
</dbReference>
<dbReference type="GO" id="GO:0016887">
    <property type="term" value="F:ATP hydrolysis activity"/>
    <property type="evidence" value="ECO:0007669"/>
    <property type="project" value="RHEA"/>
</dbReference>
<gene>
    <name evidence="14" type="ORF">A2604_01945</name>
</gene>
<dbReference type="PANTHER" id="PTHR11070">
    <property type="entry name" value="UVRD / RECB / PCRA DNA HELICASE FAMILY MEMBER"/>
    <property type="match status" value="1"/>
</dbReference>
<evidence type="ECO:0000313" key="14">
    <source>
        <dbReference type="EMBL" id="OGZ03226.1"/>
    </source>
</evidence>
<protein>
    <recommendedName>
        <fullName evidence="9">DNA 3'-5' helicase</fullName>
        <ecNumber evidence="9">5.6.2.4</ecNumber>
    </recommendedName>
</protein>
<comment type="catalytic activity">
    <reaction evidence="10">
        <text>ATP + H2O = ADP + phosphate + H(+)</text>
        <dbReference type="Rhea" id="RHEA:13065"/>
        <dbReference type="ChEBI" id="CHEBI:15377"/>
        <dbReference type="ChEBI" id="CHEBI:15378"/>
        <dbReference type="ChEBI" id="CHEBI:30616"/>
        <dbReference type="ChEBI" id="CHEBI:43474"/>
        <dbReference type="ChEBI" id="CHEBI:456216"/>
        <dbReference type="EC" id="5.6.2.4"/>
    </reaction>
</comment>
<dbReference type="SUPFAM" id="SSF52540">
    <property type="entry name" value="P-loop containing nucleoside triphosphate hydrolases"/>
    <property type="match status" value="1"/>
</dbReference>
<evidence type="ECO:0000256" key="5">
    <source>
        <dbReference type="ARBA" id="ARBA00022840"/>
    </source>
</evidence>
<dbReference type="Gene3D" id="1.10.10.160">
    <property type="match status" value="1"/>
</dbReference>
<evidence type="ECO:0000256" key="3">
    <source>
        <dbReference type="ARBA" id="ARBA00022801"/>
    </source>
</evidence>
<dbReference type="Proteomes" id="UP000177587">
    <property type="component" value="Unassembled WGS sequence"/>
</dbReference>
<organism evidence="14 15">
    <name type="scientific">Candidatus Liptonbacteria bacterium RIFOXYD1_FULL_36_11</name>
    <dbReference type="NCBI Taxonomy" id="1798656"/>
    <lineage>
        <taxon>Bacteria</taxon>
        <taxon>Candidatus Liptoniibacteriota</taxon>
    </lineage>
</organism>
<keyword evidence="6" id="KW-0238">DNA-binding</keyword>
<comment type="caution">
    <text evidence="14">The sequence shown here is derived from an EMBL/GenBank/DDBJ whole genome shotgun (WGS) entry which is preliminary data.</text>
</comment>
<dbReference type="InterPro" id="IPR014017">
    <property type="entry name" value="DNA_helicase_UvrD-like_C"/>
</dbReference>
<reference evidence="14 15" key="1">
    <citation type="journal article" date="2016" name="Nat. Commun.">
        <title>Thousands of microbial genomes shed light on interconnected biogeochemical processes in an aquifer system.</title>
        <authorList>
            <person name="Anantharaman K."/>
            <person name="Brown C.T."/>
            <person name="Hug L.A."/>
            <person name="Sharon I."/>
            <person name="Castelle C.J."/>
            <person name="Probst A.J."/>
            <person name="Thomas B.C."/>
            <person name="Singh A."/>
            <person name="Wilkins M.J."/>
            <person name="Karaoz U."/>
            <person name="Brodie E.L."/>
            <person name="Williams K.H."/>
            <person name="Hubbard S.S."/>
            <person name="Banfield J.F."/>
        </authorList>
    </citation>
    <scope>NUCLEOTIDE SEQUENCE [LARGE SCALE GENOMIC DNA]</scope>
</reference>
<name>A0A1G2CP85_9BACT</name>
<evidence type="ECO:0000256" key="10">
    <source>
        <dbReference type="ARBA" id="ARBA00048988"/>
    </source>
</evidence>
<keyword evidence="5 11" id="KW-0067">ATP-binding</keyword>
<evidence type="ECO:0000259" key="12">
    <source>
        <dbReference type="PROSITE" id="PS51198"/>
    </source>
</evidence>
<evidence type="ECO:0000313" key="15">
    <source>
        <dbReference type="Proteomes" id="UP000177587"/>
    </source>
</evidence>
<evidence type="ECO:0000259" key="13">
    <source>
        <dbReference type="PROSITE" id="PS51217"/>
    </source>
</evidence>
<evidence type="ECO:0000256" key="9">
    <source>
        <dbReference type="ARBA" id="ARBA00034808"/>
    </source>
</evidence>
<evidence type="ECO:0000256" key="11">
    <source>
        <dbReference type="PROSITE-ProRule" id="PRU00560"/>
    </source>
</evidence>
<dbReference type="EMBL" id="MHLG01000026">
    <property type="protein sequence ID" value="OGZ03226.1"/>
    <property type="molecule type" value="Genomic_DNA"/>
</dbReference>
<dbReference type="GO" id="GO:0000725">
    <property type="term" value="P:recombinational repair"/>
    <property type="evidence" value="ECO:0007669"/>
    <property type="project" value="TreeGrafter"/>
</dbReference>
<dbReference type="InterPro" id="IPR000212">
    <property type="entry name" value="DNA_helicase_UvrD/REP"/>
</dbReference>
<dbReference type="InterPro" id="IPR027417">
    <property type="entry name" value="P-loop_NTPase"/>
</dbReference>
<feature type="domain" description="UvrD-like helicase C-terminal" evidence="13">
    <location>
        <begin position="285"/>
        <end position="513"/>
    </location>
</feature>
<keyword evidence="7" id="KW-0413">Isomerase</keyword>
<dbReference type="AlphaFoldDB" id="A0A1G2CP85"/>
<dbReference type="GO" id="GO:0005829">
    <property type="term" value="C:cytosol"/>
    <property type="evidence" value="ECO:0007669"/>
    <property type="project" value="TreeGrafter"/>
</dbReference>
<keyword evidence="4 11" id="KW-0347">Helicase</keyword>
<accession>A0A1G2CP85</accession>
<dbReference type="Gene3D" id="1.10.486.10">
    <property type="entry name" value="PCRA, domain 4"/>
    <property type="match status" value="2"/>
</dbReference>
<dbReference type="PROSITE" id="PS51217">
    <property type="entry name" value="UVRD_HELICASE_CTER"/>
    <property type="match status" value="1"/>
</dbReference>
<sequence>MIPWNLNESQRQAVDSPILGPLLIVAGAGSGKTATLISRLGAILSSGVNPAEVVAITFTNKAADEMRSRVENSNCLKKNSSRPFIGTFHSFGVSILKKEASYFDRDARFSIFDNNDSSRLLRKIFKEISAGSKETNFSSTVSKISRLKNNLLPTESLSESSNFADRLAADVFFSYENVLKRNNAFDFDDLIEKPARIFLSNPDTLEKYHRLFRFILVDEYQDINPAQYQFIRSLAGEDGNLNVVGDDNQAIYGFRGADFKNFLNFDRDFKNARVVTLEENYRSTGNIIGAASGLILKNKLQRPKKLWTKNQAGSPVLIIENEDEEEEAARLSEKISLLRRGGVKESITILYRTNAQSRPLEQAFIENNIPYFIFGGLRFYDRKEIKDIVSVLRFTSNPKDEAAKERMKKSFHRADSNLLFIELLQKKDYPPAALIDFILKSTSFLKNLEKNFDNFREREENIKELYSFATSSPNLEELIEKISLFQSSDSRPKFKNTDFSKSISMMTIHLSKGLEFDRVFIAGLSEGLLPHAMSFKKGEDIEEERRLAYVAMTRARKNLCLSFHGLPSRFLGEIPSEFLEFDAGRVIDFDDEERYITI</sequence>
<comment type="similarity">
    <text evidence="1">Belongs to the helicase family. UvrD subfamily.</text>
</comment>
<dbReference type="STRING" id="1798656.A2604_01945"/>
<feature type="binding site" evidence="11">
    <location>
        <begin position="26"/>
        <end position="33"/>
    </location>
    <ligand>
        <name>ATP</name>
        <dbReference type="ChEBI" id="CHEBI:30616"/>
    </ligand>
</feature>
<dbReference type="Pfam" id="PF13361">
    <property type="entry name" value="UvrD_C"/>
    <property type="match status" value="2"/>
</dbReference>
<evidence type="ECO:0000256" key="1">
    <source>
        <dbReference type="ARBA" id="ARBA00009922"/>
    </source>
</evidence>
<proteinExistence type="inferred from homology"/>
<keyword evidence="2 11" id="KW-0547">Nucleotide-binding</keyword>
<evidence type="ECO:0000256" key="8">
    <source>
        <dbReference type="ARBA" id="ARBA00034617"/>
    </source>
</evidence>
<dbReference type="EC" id="5.6.2.4" evidence="9"/>
<feature type="domain" description="UvrD-like helicase ATP-binding" evidence="12">
    <location>
        <begin position="5"/>
        <end position="284"/>
    </location>
</feature>
<evidence type="ECO:0000256" key="6">
    <source>
        <dbReference type="ARBA" id="ARBA00023125"/>
    </source>
</evidence>
<comment type="catalytic activity">
    <reaction evidence="8">
        <text>Couples ATP hydrolysis with the unwinding of duplex DNA by translocating in the 3'-5' direction.</text>
        <dbReference type="EC" id="5.6.2.4"/>
    </reaction>
</comment>
<dbReference type="InterPro" id="IPR013986">
    <property type="entry name" value="DExx_box_DNA_helicase_dom_sf"/>
</dbReference>